<evidence type="ECO:0000313" key="2">
    <source>
        <dbReference type="EMBL" id="SEA28947.1"/>
    </source>
</evidence>
<keyword evidence="1" id="KW-0812">Transmembrane</keyword>
<dbReference type="AlphaFoldDB" id="A0A1H3ZZ84"/>
<organism evidence="2 3">
    <name type="scientific">Microbulbifer marinus</name>
    <dbReference type="NCBI Taxonomy" id="658218"/>
    <lineage>
        <taxon>Bacteria</taxon>
        <taxon>Pseudomonadati</taxon>
        <taxon>Pseudomonadota</taxon>
        <taxon>Gammaproteobacteria</taxon>
        <taxon>Cellvibrionales</taxon>
        <taxon>Microbulbiferaceae</taxon>
        <taxon>Microbulbifer</taxon>
    </lineage>
</organism>
<feature type="transmembrane region" description="Helical" evidence="1">
    <location>
        <begin position="71"/>
        <end position="92"/>
    </location>
</feature>
<feature type="transmembrane region" description="Helical" evidence="1">
    <location>
        <begin position="285"/>
        <end position="304"/>
    </location>
</feature>
<evidence type="ECO:0000256" key="1">
    <source>
        <dbReference type="SAM" id="Phobius"/>
    </source>
</evidence>
<keyword evidence="1" id="KW-1133">Transmembrane helix</keyword>
<name>A0A1H3ZZ84_9GAMM</name>
<evidence type="ECO:0000313" key="3">
    <source>
        <dbReference type="Proteomes" id="UP000198658"/>
    </source>
</evidence>
<feature type="transmembrane region" description="Helical" evidence="1">
    <location>
        <begin position="201"/>
        <end position="222"/>
    </location>
</feature>
<accession>A0A1H3ZZ84</accession>
<protein>
    <submittedName>
        <fullName evidence="2">Putative membrane protein</fullName>
    </submittedName>
</protein>
<dbReference type="EMBL" id="FNQO01000003">
    <property type="protein sequence ID" value="SEA28947.1"/>
    <property type="molecule type" value="Genomic_DNA"/>
</dbReference>
<keyword evidence="1" id="KW-0472">Membrane</keyword>
<dbReference type="Pfam" id="PF04018">
    <property type="entry name" value="VCA0040-like"/>
    <property type="match status" value="1"/>
</dbReference>
<feature type="transmembrane region" description="Helical" evidence="1">
    <location>
        <begin position="104"/>
        <end position="122"/>
    </location>
</feature>
<dbReference type="STRING" id="658218.SAMN05216562_2442"/>
<reference evidence="3" key="1">
    <citation type="submission" date="2016-10" db="EMBL/GenBank/DDBJ databases">
        <authorList>
            <person name="Varghese N."/>
            <person name="Submissions S."/>
        </authorList>
    </citation>
    <scope>NUCLEOTIDE SEQUENCE [LARGE SCALE GENOMIC DNA]</scope>
    <source>
        <strain evidence="3">CGMCC 1.10657</strain>
    </source>
</reference>
<dbReference type="RefSeq" id="WP_091388766.1">
    <property type="nucleotide sequence ID" value="NZ_FNQO01000003.1"/>
</dbReference>
<feature type="transmembrane region" description="Helical" evidence="1">
    <location>
        <begin position="128"/>
        <end position="147"/>
    </location>
</feature>
<proteinExistence type="predicted"/>
<feature type="transmembrane region" description="Helical" evidence="1">
    <location>
        <begin position="229"/>
        <end position="249"/>
    </location>
</feature>
<gene>
    <name evidence="2" type="ORF">SAMN05216562_2442</name>
</gene>
<dbReference type="PANTHER" id="PTHR37308:SF1">
    <property type="entry name" value="POLYPRENYL-PHOSPHATE TRANSPORTER"/>
    <property type="match status" value="1"/>
</dbReference>
<sequence>MNLSGLFKSRYPGVVARGMAMGAADVVPGVSGGTIAFITGIYQELLDSLSRIGPHCITILRRHGPVVAWQYINGSFLLALFSGVLISVFSLARLIGYLLQTYPIVVWAFFFGLVLASAVPILRSIPRWSVSVVLFLLIGAATAVLVSELRPGQIPATPVTLFLSGALAICAMILPGISGAFILLLIGIYPRVLAAVHEMQLLYLVCFAAGAGTGLLLFSRLLSWLMHHYIARTLAFLAGILLGSLKIIWPWKLPLAGAEEGVNKLAPLMSNTSPATYSAQTGENAYLGAAVAAAIVAAILVLLVDSLGRKHREGKSCVSPQ</sequence>
<dbReference type="OrthoDB" id="9793746at2"/>
<dbReference type="PANTHER" id="PTHR37308">
    <property type="entry name" value="INTEGRAL MEMBRANE PROTEIN"/>
    <property type="match status" value="1"/>
</dbReference>
<keyword evidence="3" id="KW-1185">Reference proteome</keyword>
<dbReference type="Proteomes" id="UP000198658">
    <property type="component" value="Unassembled WGS sequence"/>
</dbReference>
<feature type="transmembrane region" description="Helical" evidence="1">
    <location>
        <begin position="159"/>
        <end position="189"/>
    </location>
</feature>
<dbReference type="InterPro" id="IPR007163">
    <property type="entry name" value="VCA0040-like"/>
</dbReference>